<keyword evidence="7" id="KW-0067">ATP-binding</keyword>
<dbReference type="NCBIfam" id="NF002378">
    <property type="entry name" value="PRK01372.1"/>
    <property type="match status" value="1"/>
</dbReference>
<dbReference type="Gene3D" id="3.30.1490.20">
    <property type="entry name" value="ATP-grasp fold, A domain"/>
    <property type="match status" value="1"/>
</dbReference>
<keyword evidence="7" id="KW-0547">Nucleotide-binding</keyword>
<proteinExistence type="inferred from homology"/>
<dbReference type="Gene3D" id="3.40.50.20">
    <property type="match status" value="1"/>
</dbReference>
<dbReference type="GO" id="GO:0008360">
    <property type="term" value="P:regulation of cell shape"/>
    <property type="evidence" value="ECO:0007669"/>
    <property type="project" value="UniProtKB-KW"/>
</dbReference>
<comment type="similarity">
    <text evidence="1 4">Belongs to the D-alanine--D-alanine ligase family.</text>
</comment>
<evidence type="ECO:0000259" key="8">
    <source>
        <dbReference type="PROSITE" id="PS50975"/>
    </source>
</evidence>
<dbReference type="GO" id="GO:0008716">
    <property type="term" value="F:D-alanine-D-alanine ligase activity"/>
    <property type="evidence" value="ECO:0007669"/>
    <property type="project" value="UniProtKB-UniRule"/>
</dbReference>
<comment type="subcellular location">
    <subcellularLocation>
        <location evidence="4">Cytoplasm</location>
    </subcellularLocation>
</comment>
<reference evidence="9 10" key="1">
    <citation type="submission" date="2017-12" db="EMBL/GenBank/DDBJ databases">
        <title>Phylogenetic diversity of female urinary microbiome.</title>
        <authorList>
            <person name="Thomas-White K."/>
            <person name="Wolfe A.J."/>
        </authorList>
    </citation>
    <scope>NUCLEOTIDE SEQUENCE [LARGE SCALE GENOMIC DNA]</scope>
    <source>
        <strain evidence="9 10">UMB0250</strain>
    </source>
</reference>
<comment type="function">
    <text evidence="4">Cell wall formation.</text>
</comment>
<dbReference type="InterPro" id="IPR011095">
    <property type="entry name" value="Dala_Dala_lig_C"/>
</dbReference>
<dbReference type="Gene3D" id="3.30.470.20">
    <property type="entry name" value="ATP-grasp fold, B domain"/>
    <property type="match status" value="1"/>
</dbReference>
<evidence type="ECO:0000256" key="7">
    <source>
        <dbReference type="PROSITE-ProRule" id="PRU00409"/>
    </source>
</evidence>
<dbReference type="Pfam" id="PF07478">
    <property type="entry name" value="Dala_Dala_lig_C"/>
    <property type="match status" value="1"/>
</dbReference>
<dbReference type="PROSITE" id="PS50975">
    <property type="entry name" value="ATP_GRASP"/>
    <property type="match status" value="1"/>
</dbReference>
<dbReference type="GO" id="GO:0005524">
    <property type="term" value="F:ATP binding"/>
    <property type="evidence" value="ECO:0007669"/>
    <property type="project" value="UniProtKB-UniRule"/>
</dbReference>
<dbReference type="Pfam" id="PF01820">
    <property type="entry name" value="Dala_Dala_lig_N"/>
    <property type="match status" value="1"/>
</dbReference>
<accession>A0A2I1I5D7</accession>
<dbReference type="PANTHER" id="PTHR23132:SF23">
    <property type="entry name" value="D-ALANINE--D-ALANINE LIGASE B"/>
    <property type="match status" value="1"/>
</dbReference>
<sequence>MALKVLIIAGGLTHERDVSVRSGRRVANILTQAGYTVRVADVDHQLTSVIDEFAPDVIWPVVHGSIGEDGSLQTLLEAIGIPFVGSSSVQAMLASNKPTAKSLLGSAGLATPGWVSLPQILFRQIGASQVLDAIESQTQFPVIIKPTDGGSALGLSAVHDPGELRSAMVDAFAYGEHIMVEELIQGRDIAVSVVDLEDGPVALPPVEISTDGGRYDYAARYTTDETEYFVPARFTEEQLDVLRQAAVEAHTILGLRDLSRIDFVVDDEGTCWFIDANVTPGMTDTSLLPQAADADGSFAELCTRIVEFVAADRHVRGIEDKVDPSASYDDEAGQTE</sequence>
<dbReference type="AlphaFoldDB" id="A0A2I1I5D7"/>
<evidence type="ECO:0000313" key="9">
    <source>
        <dbReference type="EMBL" id="PKY66337.1"/>
    </source>
</evidence>
<comment type="pathway">
    <text evidence="4">Cell wall biogenesis; peptidoglycan biosynthesis.</text>
</comment>
<dbReference type="PIRSF" id="PIRSF039102">
    <property type="entry name" value="Ddl/VanB"/>
    <property type="match status" value="1"/>
</dbReference>
<dbReference type="InterPro" id="IPR011761">
    <property type="entry name" value="ATP-grasp"/>
</dbReference>
<evidence type="ECO:0000256" key="6">
    <source>
        <dbReference type="PIRSR" id="PIRSR039102-3"/>
    </source>
</evidence>
<dbReference type="RefSeq" id="WP_101628099.1">
    <property type="nucleotide sequence ID" value="NZ_PKKJ01000004.1"/>
</dbReference>
<dbReference type="EC" id="6.3.2.4" evidence="4"/>
<keyword evidence="3 4" id="KW-0961">Cell wall biogenesis/degradation</keyword>
<evidence type="ECO:0000256" key="4">
    <source>
        <dbReference type="HAMAP-Rule" id="MF_00047"/>
    </source>
</evidence>
<keyword evidence="4" id="KW-0963">Cytoplasm</keyword>
<dbReference type="InterPro" id="IPR016185">
    <property type="entry name" value="PreATP-grasp_dom_sf"/>
</dbReference>
<name>A0A2I1I5D7_9ACTO</name>
<dbReference type="UniPathway" id="UPA00219"/>
<keyword evidence="4" id="KW-0573">Peptidoglycan synthesis</keyword>
<dbReference type="GO" id="GO:0046872">
    <property type="term" value="F:metal ion binding"/>
    <property type="evidence" value="ECO:0007669"/>
    <property type="project" value="UniProtKB-KW"/>
</dbReference>
<keyword evidence="2 4" id="KW-0436">Ligase</keyword>
<feature type="binding site" evidence="6">
    <location>
        <position position="277"/>
    </location>
    <ligand>
        <name>Mg(2+)</name>
        <dbReference type="ChEBI" id="CHEBI:18420"/>
        <label>2</label>
    </ligand>
</feature>
<dbReference type="GO" id="GO:0071555">
    <property type="term" value="P:cell wall organization"/>
    <property type="evidence" value="ECO:0007669"/>
    <property type="project" value="UniProtKB-KW"/>
</dbReference>
<gene>
    <name evidence="4" type="primary">ddl</name>
    <name evidence="9" type="ORF">CYJ25_05015</name>
</gene>
<dbReference type="InterPro" id="IPR005905">
    <property type="entry name" value="D_ala_D_ala"/>
</dbReference>
<feature type="active site" evidence="5">
    <location>
        <position position="15"/>
    </location>
</feature>
<dbReference type="InterPro" id="IPR013815">
    <property type="entry name" value="ATP_grasp_subdomain_1"/>
</dbReference>
<feature type="binding site" evidence="6">
    <location>
        <position position="262"/>
    </location>
    <ligand>
        <name>Mg(2+)</name>
        <dbReference type="ChEBI" id="CHEBI:18420"/>
        <label>1</label>
    </ligand>
</feature>
<organism evidence="9 10">
    <name type="scientific">Schaalia turicensis</name>
    <dbReference type="NCBI Taxonomy" id="131111"/>
    <lineage>
        <taxon>Bacteria</taxon>
        <taxon>Bacillati</taxon>
        <taxon>Actinomycetota</taxon>
        <taxon>Actinomycetes</taxon>
        <taxon>Actinomycetales</taxon>
        <taxon>Actinomycetaceae</taxon>
        <taxon>Schaalia</taxon>
    </lineage>
</organism>
<dbReference type="GO" id="GO:0005737">
    <property type="term" value="C:cytoplasm"/>
    <property type="evidence" value="ECO:0007669"/>
    <property type="project" value="UniProtKB-SubCell"/>
</dbReference>
<keyword evidence="4" id="KW-0133">Cell shape</keyword>
<feature type="active site" evidence="5">
    <location>
        <position position="286"/>
    </location>
</feature>
<keyword evidence="6" id="KW-0460">Magnesium</keyword>
<dbReference type="HAMAP" id="MF_00047">
    <property type="entry name" value="Dala_Dala_lig"/>
    <property type="match status" value="1"/>
</dbReference>
<evidence type="ECO:0000256" key="1">
    <source>
        <dbReference type="ARBA" id="ARBA00010871"/>
    </source>
</evidence>
<keyword evidence="6" id="KW-0479">Metal-binding</keyword>
<dbReference type="InterPro" id="IPR011127">
    <property type="entry name" value="Dala_Dala_lig_N"/>
</dbReference>
<dbReference type="GO" id="GO:0009252">
    <property type="term" value="P:peptidoglycan biosynthetic process"/>
    <property type="evidence" value="ECO:0007669"/>
    <property type="project" value="UniProtKB-UniRule"/>
</dbReference>
<comment type="cofactor">
    <cofactor evidence="6">
        <name>Mg(2+)</name>
        <dbReference type="ChEBI" id="CHEBI:18420"/>
    </cofactor>
    <cofactor evidence="6">
        <name>Mn(2+)</name>
        <dbReference type="ChEBI" id="CHEBI:29035"/>
    </cofactor>
    <text evidence="6">Binds 2 magnesium or manganese ions per subunit.</text>
</comment>
<protein>
    <recommendedName>
        <fullName evidence="4">D-alanine--D-alanine ligase</fullName>
        <ecNumber evidence="4">6.3.2.4</ecNumber>
    </recommendedName>
    <alternativeName>
        <fullName evidence="4">D-Ala-D-Ala ligase</fullName>
    </alternativeName>
    <alternativeName>
        <fullName evidence="4">D-alanylalanine synthetase</fullName>
    </alternativeName>
</protein>
<dbReference type="EMBL" id="PKKJ01000004">
    <property type="protein sequence ID" value="PKY66337.1"/>
    <property type="molecule type" value="Genomic_DNA"/>
</dbReference>
<feature type="domain" description="ATP-grasp" evidence="8">
    <location>
        <begin position="101"/>
        <end position="307"/>
    </location>
</feature>
<dbReference type="OrthoDB" id="9813261at2"/>
<comment type="caution">
    <text evidence="9">The sequence shown here is derived from an EMBL/GenBank/DDBJ whole genome shotgun (WGS) entry which is preliminary data.</text>
</comment>
<evidence type="ECO:0000256" key="3">
    <source>
        <dbReference type="ARBA" id="ARBA00023316"/>
    </source>
</evidence>
<feature type="active site" evidence="5">
    <location>
        <position position="151"/>
    </location>
</feature>
<evidence type="ECO:0000313" key="10">
    <source>
        <dbReference type="Proteomes" id="UP000234545"/>
    </source>
</evidence>
<evidence type="ECO:0000256" key="5">
    <source>
        <dbReference type="PIRSR" id="PIRSR039102-1"/>
    </source>
</evidence>
<dbReference type="Proteomes" id="UP000234545">
    <property type="component" value="Unassembled WGS sequence"/>
</dbReference>
<dbReference type="SUPFAM" id="SSF52440">
    <property type="entry name" value="PreATP-grasp domain"/>
    <property type="match status" value="1"/>
</dbReference>
<comment type="catalytic activity">
    <reaction evidence="4">
        <text>2 D-alanine + ATP = D-alanyl-D-alanine + ADP + phosphate + H(+)</text>
        <dbReference type="Rhea" id="RHEA:11224"/>
        <dbReference type="ChEBI" id="CHEBI:15378"/>
        <dbReference type="ChEBI" id="CHEBI:30616"/>
        <dbReference type="ChEBI" id="CHEBI:43474"/>
        <dbReference type="ChEBI" id="CHEBI:57416"/>
        <dbReference type="ChEBI" id="CHEBI:57822"/>
        <dbReference type="ChEBI" id="CHEBI:456216"/>
        <dbReference type="EC" id="6.3.2.4"/>
    </reaction>
</comment>
<evidence type="ECO:0000256" key="2">
    <source>
        <dbReference type="ARBA" id="ARBA00022598"/>
    </source>
</evidence>
<dbReference type="PANTHER" id="PTHR23132">
    <property type="entry name" value="D-ALANINE--D-ALANINE LIGASE"/>
    <property type="match status" value="1"/>
</dbReference>
<dbReference type="SUPFAM" id="SSF56059">
    <property type="entry name" value="Glutathione synthetase ATP-binding domain-like"/>
    <property type="match status" value="1"/>
</dbReference>
<keyword evidence="6" id="KW-0464">Manganese</keyword>